<dbReference type="InterPro" id="IPR003008">
    <property type="entry name" value="Tubulin_FtsZ_GTPase"/>
</dbReference>
<dbReference type="HOGENOM" id="CLU_859474_0_0_2"/>
<dbReference type="EMBL" id="CP007536">
    <property type="protein sequence ID" value="AIC15326.1"/>
    <property type="molecule type" value="Genomic_DNA"/>
</dbReference>
<dbReference type="Proteomes" id="UP000027093">
    <property type="component" value="Chromosome"/>
</dbReference>
<dbReference type="GO" id="GO:0005737">
    <property type="term" value="C:cytoplasm"/>
    <property type="evidence" value="ECO:0007669"/>
    <property type="project" value="TreeGrafter"/>
</dbReference>
<keyword evidence="4" id="KW-0132">Cell division</keyword>
<dbReference type="STRING" id="926571.NVIE_010970"/>
<dbReference type="OrthoDB" id="10400at2157"/>
<dbReference type="RefSeq" id="WP_158435106.1">
    <property type="nucleotide sequence ID" value="NZ_CP007536.1"/>
</dbReference>
<dbReference type="PANTHER" id="PTHR30314">
    <property type="entry name" value="CELL DIVISION PROTEIN FTSZ-RELATED"/>
    <property type="match status" value="1"/>
</dbReference>
<dbReference type="InterPro" id="IPR036525">
    <property type="entry name" value="Tubulin/FtsZ_GTPase_sf"/>
</dbReference>
<dbReference type="KEGG" id="nvn:NVIE_010970"/>
<dbReference type="GO" id="GO:0003924">
    <property type="term" value="F:GTPase activity"/>
    <property type="evidence" value="ECO:0007669"/>
    <property type="project" value="InterPro"/>
</dbReference>
<evidence type="ECO:0000313" key="4">
    <source>
        <dbReference type="EMBL" id="AIC15326.1"/>
    </source>
</evidence>
<proteinExistence type="predicted"/>
<dbReference type="SUPFAM" id="SSF52490">
    <property type="entry name" value="Tubulin nucleotide-binding domain-like"/>
    <property type="match status" value="1"/>
</dbReference>
<evidence type="ECO:0000256" key="1">
    <source>
        <dbReference type="ARBA" id="ARBA00022741"/>
    </source>
</evidence>
<evidence type="ECO:0000313" key="5">
    <source>
        <dbReference type="Proteomes" id="UP000027093"/>
    </source>
</evidence>
<keyword evidence="1" id="KW-0547">Nucleotide-binding</keyword>
<sequence length="323" mass="34571">MSEDILIKNPLLVVGIGGAGSRLAKKASQAIGCECLLVSNDKRDLEDSNNSIFINSGKWVNPSTYKLRSFASAKQEQIRAKLEGFGTVIVIANLAGRAGAAMAPVVCSTACNASTVISFAIMPFGFEKDRVFSAGVSLRRMREASHSTVVMDNDAFLDNNPELSKEECYSITNSAIVEVASSLASRSVRPDMNILSTSKASDDSQASLRDSVSMLYQDIADTDAIRRTVVYVMGGENLPISQLNQLVGHAQGIFKEEGTTEIAMSSVAASDGGVRVHVVASAPQKTRFDAYDPLGEIFSADSHLDWDEPDSAPDLELAIPIIE</sequence>
<dbReference type="GO" id="GO:0051301">
    <property type="term" value="P:cell division"/>
    <property type="evidence" value="ECO:0007669"/>
    <property type="project" value="UniProtKB-KW"/>
</dbReference>
<dbReference type="InterPro" id="IPR045061">
    <property type="entry name" value="FtsZ/CetZ"/>
</dbReference>
<dbReference type="PANTHER" id="PTHR30314:SF3">
    <property type="entry name" value="MITOCHONDRIAL DIVISION PROTEIN FSZA"/>
    <property type="match status" value="1"/>
</dbReference>
<accession>A0A060HP31</accession>
<dbReference type="Gene3D" id="3.40.50.1440">
    <property type="entry name" value="Tubulin/FtsZ, GTPase domain"/>
    <property type="match status" value="1"/>
</dbReference>
<protein>
    <submittedName>
        <fullName evidence="4">Cell division protein FtsZ</fullName>
    </submittedName>
</protein>
<dbReference type="GO" id="GO:0005525">
    <property type="term" value="F:GTP binding"/>
    <property type="evidence" value="ECO:0007669"/>
    <property type="project" value="UniProtKB-KW"/>
</dbReference>
<keyword evidence="4" id="KW-0131">Cell cycle</keyword>
<reference evidence="4 5" key="1">
    <citation type="journal article" date="2014" name="Int. J. Syst. Evol. Microbiol.">
        <title>Nitrososphaera viennensis gen. nov., sp. nov., an aerobic and mesophilic, ammonia-oxidizing archaeon from soil and a member of the archaeal phylum Thaumarchaeota.</title>
        <authorList>
            <person name="Stieglmeier M."/>
            <person name="Klingl A."/>
            <person name="Alves R.J."/>
            <person name="Rittmann S.K."/>
            <person name="Melcher M."/>
            <person name="Leisch N."/>
            <person name="Schleper C."/>
        </authorList>
    </citation>
    <scope>NUCLEOTIDE SEQUENCE [LARGE SCALE GENOMIC DNA]</scope>
    <source>
        <strain evidence="4">EN76</strain>
    </source>
</reference>
<evidence type="ECO:0000259" key="3">
    <source>
        <dbReference type="SMART" id="SM00864"/>
    </source>
</evidence>
<feature type="domain" description="Tubulin/FtsZ GTPase" evidence="3">
    <location>
        <begin position="10"/>
        <end position="191"/>
    </location>
</feature>
<keyword evidence="2" id="KW-0342">GTP-binding</keyword>
<gene>
    <name evidence="4" type="primary">ftsZ</name>
    <name evidence="4" type="ORF">NVIE_010970</name>
</gene>
<dbReference type="GO" id="GO:0032153">
    <property type="term" value="C:cell division site"/>
    <property type="evidence" value="ECO:0007669"/>
    <property type="project" value="TreeGrafter"/>
</dbReference>
<dbReference type="AlphaFoldDB" id="A0A060HP31"/>
<name>A0A060HP31_9ARCH</name>
<dbReference type="SMART" id="SM00864">
    <property type="entry name" value="Tubulin"/>
    <property type="match status" value="1"/>
</dbReference>
<keyword evidence="5" id="KW-1185">Reference proteome</keyword>
<evidence type="ECO:0000256" key="2">
    <source>
        <dbReference type="ARBA" id="ARBA00023134"/>
    </source>
</evidence>
<organism evidence="4 5">
    <name type="scientific">Nitrososphaera viennensis EN76</name>
    <dbReference type="NCBI Taxonomy" id="926571"/>
    <lineage>
        <taxon>Archaea</taxon>
        <taxon>Nitrososphaerota</taxon>
        <taxon>Nitrososphaeria</taxon>
        <taxon>Nitrososphaerales</taxon>
        <taxon>Nitrososphaeraceae</taxon>
        <taxon>Nitrososphaera</taxon>
    </lineage>
</organism>
<dbReference type="GeneID" id="74946354"/>
<dbReference type="Pfam" id="PF00091">
    <property type="entry name" value="Tubulin"/>
    <property type="match status" value="1"/>
</dbReference>